<dbReference type="OrthoDB" id="10570033at2759"/>
<feature type="compositionally biased region" description="Low complexity" evidence="1">
    <location>
        <begin position="454"/>
        <end position="466"/>
    </location>
</feature>
<comment type="caution">
    <text evidence="2">The sequence shown here is derived from an EMBL/GenBank/DDBJ whole genome shotgun (WGS) entry which is preliminary data.</text>
</comment>
<proteinExistence type="predicted"/>
<name>A0A8J2WW55_9STRA</name>
<feature type="region of interest" description="Disordered" evidence="1">
    <location>
        <begin position="174"/>
        <end position="193"/>
    </location>
</feature>
<feature type="region of interest" description="Disordered" evidence="1">
    <location>
        <begin position="429"/>
        <end position="471"/>
    </location>
</feature>
<gene>
    <name evidence="2" type="ORF">PECAL_2P29420</name>
</gene>
<dbReference type="AlphaFoldDB" id="A0A8J2WW55"/>
<evidence type="ECO:0008006" key="4">
    <source>
        <dbReference type="Google" id="ProtNLM"/>
    </source>
</evidence>
<evidence type="ECO:0000256" key="1">
    <source>
        <dbReference type="SAM" id="MobiDB-lite"/>
    </source>
</evidence>
<protein>
    <recommendedName>
        <fullName evidence="4">SHOCT domain-containing protein</fullName>
    </recommendedName>
</protein>
<keyword evidence="3" id="KW-1185">Reference proteome</keyword>
<evidence type="ECO:0000313" key="3">
    <source>
        <dbReference type="Proteomes" id="UP000789595"/>
    </source>
</evidence>
<feature type="compositionally biased region" description="Pro residues" evidence="1">
    <location>
        <begin position="434"/>
        <end position="448"/>
    </location>
</feature>
<dbReference type="Proteomes" id="UP000789595">
    <property type="component" value="Unassembled WGS sequence"/>
</dbReference>
<reference evidence="2" key="1">
    <citation type="submission" date="2021-11" db="EMBL/GenBank/DDBJ databases">
        <authorList>
            <consortium name="Genoscope - CEA"/>
            <person name="William W."/>
        </authorList>
    </citation>
    <scope>NUCLEOTIDE SEQUENCE</scope>
</reference>
<evidence type="ECO:0000313" key="2">
    <source>
        <dbReference type="EMBL" id="CAH0369804.1"/>
    </source>
</evidence>
<sequence length="502" mass="54885">MGRIARWLPLLALAKQSREETPIQLNTAVDAVQLPAADEPIKLTTANTTTQTKNVSGPAFDALDVRAELLAPREGALLALDSFEVGINVFTPDPDVFEDYYKGSRVCARLDQGPWACWSVFDMQRPPLFAHVKPGPHQLEAVLTDPRGDGRSILRRSWSGVRRFRVASVEEMPQEDVSTVTETEAQPEAVEAESMPMPRLQIDQPREMQPLPPSFEVGFGVESAAPDEFRRLFKHGHVCFELTISPSEAPEPSSGVPCWAVFENARKPLFAALGDGFYTLRGWLLHPDSRQLVAPTQSGLRAVVTYASTTPQGLARDSSSPDAKDEELKGWARHFDEESSADYYEAPGGDVQWHLPSRFPVPPSTENSTMIDLAITGEAWNEDAAVQRVVPVKPGTDPKVAATRICQGYGILNWHCVDALTAQITEAASAETTPAPPVRKPPPPPPPELSQIVETTPETPAAAAPAPKSPVQRLKELKEAFEGGLITEEAMEKKRDEILAAM</sequence>
<dbReference type="EMBL" id="CAKKNE010000002">
    <property type="protein sequence ID" value="CAH0369804.1"/>
    <property type="molecule type" value="Genomic_DNA"/>
</dbReference>
<accession>A0A8J2WW55</accession>
<organism evidence="2 3">
    <name type="scientific">Pelagomonas calceolata</name>
    <dbReference type="NCBI Taxonomy" id="35677"/>
    <lineage>
        <taxon>Eukaryota</taxon>
        <taxon>Sar</taxon>
        <taxon>Stramenopiles</taxon>
        <taxon>Ochrophyta</taxon>
        <taxon>Pelagophyceae</taxon>
        <taxon>Pelagomonadales</taxon>
        <taxon>Pelagomonadaceae</taxon>
        <taxon>Pelagomonas</taxon>
    </lineage>
</organism>